<reference evidence="1" key="1">
    <citation type="journal article" date="2023" name="DNA Res.">
        <title>Chromosome-level genome assembly of Phrynocephalus forsythii using third-generation DNA sequencing and Hi-C analysis.</title>
        <authorList>
            <person name="Qi Y."/>
            <person name="Zhao W."/>
            <person name="Zhao Y."/>
            <person name="Niu C."/>
            <person name="Cao S."/>
            <person name="Zhang Y."/>
        </authorList>
    </citation>
    <scope>NUCLEOTIDE SEQUENCE</scope>
    <source>
        <tissue evidence="1">Muscle</tissue>
    </source>
</reference>
<dbReference type="Proteomes" id="UP001142489">
    <property type="component" value="Unassembled WGS sequence"/>
</dbReference>
<protein>
    <submittedName>
        <fullName evidence="1">Uncharacterized protein</fullName>
    </submittedName>
</protein>
<name>A0A9Q1AQK5_9SAUR</name>
<evidence type="ECO:0000313" key="2">
    <source>
        <dbReference type="Proteomes" id="UP001142489"/>
    </source>
</evidence>
<comment type="caution">
    <text evidence="1">The sequence shown here is derived from an EMBL/GenBank/DDBJ whole genome shotgun (WGS) entry which is preliminary data.</text>
</comment>
<dbReference type="EMBL" id="JAPFRF010000023">
    <property type="protein sequence ID" value="KAJ7304363.1"/>
    <property type="molecule type" value="Genomic_DNA"/>
</dbReference>
<keyword evidence="2" id="KW-1185">Reference proteome</keyword>
<sequence length="113" mass="12787">MPSALKDFWQITKFYRATPVEILEDFRMESNKGRLTVWVTKCVTAATLASFWKGMHSSLAMQVPKTLPPGTSHCPFVELTMPVVGRYEGRVELYRLHITLRSTATTLTAHGPF</sequence>
<gene>
    <name evidence="1" type="ORF">JRQ81_011915</name>
</gene>
<evidence type="ECO:0000313" key="1">
    <source>
        <dbReference type="EMBL" id="KAJ7304363.1"/>
    </source>
</evidence>
<organism evidence="1 2">
    <name type="scientific">Phrynocephalus forsythii</name>
    <dbReference type="NCBI Taxonomy" id="171643"/>
    <lineage>
        <taxon>Eukaryota</taxon>
        <taxon>Metazoa</taxon>
        <taxon>Chordata</taxon>
        <taxon>Craniata</taxon>
        <taxon>Vertebrata</taxon>
        <taxon>Euteleostomi</taxon>
        <taxon>Lepidosauria</taxon>
        <taxon>Squamata</taxon>
        <taxon>Bifurcata</taxon>
        <taxon>Unidentata</taxon>
        <taxon>Episquamata</taxon>
        <taxon>Toxicofera</taxon>
        <taxon>Iguania</taxon>
        <taxon>Acrodonta</taxon>
        <taxon>Agamidae</taxon>
        <taxon>Agaminae</taxon>
        <taxon>Phrynocephalus</taxon>
    </lineage>
</organism>
<proteinExistence type="predicted"/>
<accession>A0A9Q1AQK5</accession>
<dbReference type="AlphaFoldDB" id="A0A9Q1AQK5"/>